<dbReference type="FunFam" id="3.30.200.20:FF:000042">
    <property type="entry name" value="Aurora kinase A"/>
    <property type="match status" value="1"/>
</dbReference>
<dbReference type="PANTHER" id="PTHR24342:SF14">
    <property type="entry name" value="DEATH-ASSOCIATED PROTEIN KINASE DAPK-1"/>
    <property type="match status" value="1"/>
</dbReference>
<name>A0AAD5MC10_PYTIN</name>
<evidence type="ECO:0000259" key="7">
    <source>
        <dbReference type="PROSITE" id="PS50011"/>
    </source>
</evidence>
<keyword evidence="5 6" id="KW-0067">ATP-binding</keyword>
<dbReference type="GO" id="GO:0005524">
    <property type="term" value="F:ATP binding"/>
    <property type="evidence" value="ECO:0007669"/>
    <property type="project" value="UniProtKB-UniRule"/>
</dbReference>
<dbReference type="Pfam" id="PF00069">
    <property type="entry name" value="Pkinase"/>
    <property type="match status" value="1"/>
</dbReference>
<dbReference type="InterPro" id="IPR011009">
    <property type="entry name" value="Kinase-like_dom_sf"/>
</dbReference>
<dbReference type="GO" id="GO:0005634">
    <property type="term" value="C:nucleus"/>
    <property type="evidence" value="ECO:0007669"/>
    <property type="project" value="TreeGrafter"/>
</dbReference>
<evidence type="ECO:0000256" key="1">
    <source>
        <dbReference type="ARBA" id="ARBA00022527"/>
    </source>
</evidence>
<dbReference type="Proteomes" id="UP001209570">
    <property type="component" value="Unassembled WGS sequence"/>
</dbReference>
<keyword evidence="9" id="KW-1185">Reference proteome</keyword>
<dbReference type="InterPro" id="IPR008271">
    <property type="entry name" value="Ser/Thr_kinase_AS"/>
</dbReference>
<reference evidence="8" key="1">
    <citation type="submission" date="2021-12" db="EMBL/GenBank/DDBJ databases">
        <title>Prjna785345.</title>
        <authorList>
            <person name="Rujirawat T."/>
            <person name="Krajaejun T."/>
        </authorList>
    </citation>
    <scope>NUCLEOTIDE SEQUENCE</scope>
    <source>
        <strain evidence="8">Pi057C3</strain>
    </source>
</reference>
<protein>
    <recommendedName>
        <fullName evidence="7">Protein kinase domain-containing protein</fullName>
    </recommendedName>
</protein>
<gene>
    <name evidence="8" type="ORF">P43SY_008491</name>
</gene>
<keyword evidence="1" id="KW-0723">Serine/threonine-protein kinase</keyword>
<comment type="caution">
    <text evidence="8">The sequence shown here is derived from an EMBL/GenBank/DDBJ whole genome shotgun (WGS) entry which is preliminary data.</text>
</comment>
<dbReference type="PROSITE" id="PS50011">
    <property type="entry name" value="PROTEIN_KINASE_DOM"/>
    <property type="match status" value="1"/>
</dbReference>
<dbReference type="Gene3D" id="3.30.200.20">
    <property type="entry name" value="Phosphorylase Kinase, domain 1"/>
    <property type="match status" value="1"/>
</dbReference>
<dbReference type="PROSITE" id="PS00108">
    <property type="entry name" value="PROTEIN_KINASE_ST"/>
    <property type="match status" value="1"/>
</dbReference>
<sequence length="663" mass="73294">MLMVLDAHAAAPTSAPPLRIDVPATGLPSTVYIRMKDLPSTVPVEVAPTLATVRDLIMRFHEATFRKSYAAFAAHSALLLMRHGREVPLRSLAELRDGEVLRYRPCDELRVLVEQGCITPVLQSHQSHVTPAPTTSPCVKRKGRCPSVANNHERVQRYAPILAHSEMSPREQELLTGRLLAGDDQVVDAMEQFAVSRNVAALRRTLHGPSGVGKSPSVESLSVNFSTMEMQSPAGVPVFNPHAQGSTYVNPFLAVAEMMPMPDEHESNPFLVAPPVKPPSPSPPLYNNARGSLSGLESPVDPSTTRPSLMFDESALTENAPSVFLHSIKEKLTPPSRMSLSLEELDATFDELIPTLFSVEALLDHAVPVGHNFHERYAVGRVLGSGKYSVVKECQHVQTGARFAVKIIDKRQMMEVRFLKRELEIMHGLRHDGVVQLIELFESNEELFLVMELCSRELFEYIDRNGPLEEPVAQRLIARLVATVAYLHDKCIVHRDIKPENILIRGADVSDIKLTDFGIARKLEGGSNCTLTPHESLTEVATLHDQALNLNAAVRNRMARAHTKCGTRDYVAPEVMSGKGYGAEADLWSVGVVTYVLLSGCAPVFLPGPDGTKKVFFTEDCWHEVSDEVKRFIEALLVRNPEERMSAEQALEHPWLRGISTNL</sequence>
<dbReference type="AlphaFoldDB" id="A0AAD5MC10"/>
<dbReference type="InterPro" id="IPR017441">
    <property type="entry name" value="Protein_kinase_ATP_BS"/>
</dbReference>
<keyword evidence="2" id="KW-0808">Transferase</keyword>
<feature type="domain" description="Protein kinase" evidence="7">
    <location>
        <begin position="377"/>
        <end position="656"/>
    </location>
</feature>
<dbReference type="SUPFAM" id="SSF56112">
    <property type="entry name" value="Protein kinase-like (PK-like)"/>
    <property type="match status" value="1"/>
</dbReference>
<organism evidence="8 9">
    <name type="scientific">Pythium insidiosum</name>
    <name type="common">Pythiosis disease agent</name>
    <dbReference type="NCBI Taxonomy" id="114742"/>
    <lineage>
        <taxon>Eukaryota</taxon>
        <taxon>Sar</taxon>
        <taxon>Stramenopiles</taxon>
        <taxon>Oomycota</taxon>
        <taxon>Peronosporomycetes</taxon>
        <taxon>Pythiales</taxon>
        <taxon>Pythiaceae</taxon>
        <taxon>Pythium</taxon>
    </lineage>
</organism>
<keyword evidence="3 6" id="KW-0547">Nucleotide-binding</keyword>
<evidence type="ECO:0000256" key="6">
    <source>
        <dbReference type="PROSITE-ProRule" id="PRU10141"/>
    </source>
</evidence>
<dbReference type="PANTHER" id="PTHR24342">
    <property type="entry name" value="SERINE/THREONINE-PROTEIN KINASE 17"/>
    <property type="match status" value="1"/>
</dbReference>
<feature type="binding site" evidence="6">
    <location>
        <position position="406"/>
    </location>
    <ligand>
        <name>ATP</name>
        <dbReference type="ChEBI" id="CHEBI:30616"/>
    </ligand>
</feature>
<dbReference type="Gene3D" id="1.10.510.10">
    <property type="entry name" value="Transferase(Phosphotransferase) domain 1"/>
    <property type="match status" value="1"/>
</dbReference>
<dbReference type="SMART" id="SM00220">
    <property type="entry name" value="S_TKc"/>
    <property type="match status" value="1"/>
</dbReference>
<evidence type="ECO:0000256" key="3">
    <source>
        <dbReference type="ARBA" id="ARBA00022741"/>
    </source>
</evidence>
<keyword evidence="4" id="KW-0418">Kinase</keyword>
<evidence type="ECO:0000256" key="2">
    <source>
        <dbReference type="ARBA" id="ARBA00022679"/>
    </source>
</evidence>
<evidence type="ECO:0000256" key="5">
    <source>
        <dbReference type="ARBA" id="ARBA00022840"/>
    </source>
</evidence>
<dbReference type="CDD" id="cd05117">
    <property type="entry name" value="STKc_CAMK"/>
    <property type="match status" value="1"/>
</dbReference>
<evidence type="ECO:0000313" key="8">
    <source>
        <dbReference type="EMBL" id="KAJ0409619.1"/>
    </source>
</evidence>
<evidence type="ECO:0000256" key="4">
    <source>
        <dbReference type="ARBA" id="ARBA00022777"/>
    </source>
</evidence>
<proteinExistence type="predicted"/>
<dbReference type="GO" id="GO:0004674">
    <property type="term" value="F:protein serine/threonine kinase activity"/>
    <property type="evidence" value="ECO:0007669"/>
    <property type="project" value="UniProtKB-KW"/>
</dbReference>
<accession>A0AAD5MC10</accession>
<dbReference type="EMBL" id="JAKCXM010000003">
    <property type="protein sequence ID" value="KAJ0409619.1"/>
    <property type="molecule type" value="Genomic_DNA"/>
</dbReference>
<dbReference type="GO" id="GO:0035556">
    <property type="term" value="P:intracellular signal transduction"/>
    <property type="evidence" value="ECO:0007669"/>
    <property type="project" value="TreeGrafter"/>
</dbReference>
<evidence type="ECO:0000313" key="9">
    <source>
        <dbReference type="Proteomes" id="UP001209570"/>
    </source>
</evidence>
<dbReference type="PROSITE" id="PS00107">
    <property type="entry name" value="PROTEIN_KINASE_ATP"/>
    <property type="match status" value="1"/>
</dbReference>
<dbReference type="InterPro" id="IPR000719">
    <property type="entry name" value="Prot_kinase_dom"/>
</dbReference>